<accession>A0A1Q8ELJ4</accession>
<evidence type="ECO:0000256" key="2">
    <source>
        <dbReference type="ARBA" id="ARBA00023125"/>
    </source>
</evidence>
<organism evidence="7 8">
    <name type="scientific">Pseudomonas chlororaphis</name>
    <dbReference type="NCBI Taxonomy" id="587753"/>
    <lineage>
        <taxon>Bacteria</taxon>
        <taxon>Pseudomonadati</taxon>
        <taxon>Pseudomonadota</taxon>
        <taxon>Gammaproteobacteria</taxon>
        <taxon>Pseudomonadales</taxon>
        <taxon>Pseudomonadaceae</taxon>
        <taxon>Pseudomonas</taxon>
    </lineage>
</organism>
<evidence type="ECO:0000256" key="3">
    <source>
        <dbReference type="ARBA" id="ARBA00023163"/>
    </source>
</evidence>
<dbReference type="Pfam" id="PF17918">
    <property type="entry name" value="TetR_C_15"/>
    <property type="match status" value="1"/>
</dbReference>
<protein>
    <submittedName>
        <fullName evidence="7">TetR family transcriptional regulator</fullName>
    </submittedName>
</protein>
<dbReference type="OrthoDB" id="9816320at2"/>
<keyword evidence="2 4" id="KW-0238">DNA-binding</keyword>
<dbReference type="Pfam" id="PF00440">
    <property type="entry name" value="TetR_N"/>
    <property type="match status" value="1"/>
</dbReference>
<evidence type="ECO:0000256" key="1">
    <source>
        <dbReference type="ARBA" id="ARBA00023015"/>
    </source>
</evidence>
<dbReference type="InterPro" id="IPR001647">
    <property type="entry name" value="HTH_TetR"/>
</dbReference>
<gene>
    <name evidence="7" type="ORF">BTN82_22175</name>
</gene>
<dbReference type="EMBL" id="MSCT01000019">
    <property type="protein sequence ID" value="OLF52674.1"/>
    <property type="molecule type" value="Genomic_DNA"/>
</dbReference>
<dbReference type="PRINTS" id="PR00455">
    <property type="entry name" value="HTHTETR"/>
</dbReference>
<dbReference type="Gene3D" id="1.10.357.10">
    <property type="entry name" value="Tetracycline Repressor, domain 2"/>
    <property type="match status" value="1"/>
</dbReference>
<dbReference type="InterPro" id="IPR041669">
    <property type="entry name" value="TetR_C_15"/>
</dbReference>
<sequence>MNDSKMLPAKNPRSPKQPRGHQRVTAILDACARLLVSQGVASLTMHGLAREAGTSIGSLYHFFSDKQNVLDALGQRHIDAIEHISANLLAIDPATWIESSSQGVIERMIMPIMEYLETHPDLLQMISPAFAPGQLQAPQVRERLQDTYARMLALRLPGASAEQRETYVTALLGLPIGLFQAALENSQLKSILLLQEVPRAIKAYLDAIEHLHAGH</sequence>
<evidence type="ECO:0000313" key="8">
    <source>
        <dbReference type="Proteomes" id="UP000185578"/>
    </source>
</evidence>
<name>A0A1Q8ELJ4_9PSED</name>
<evidence type="ECO:0000256" key="4">
    <source>
        <dbReference type="PROSITE-ProRule" id="PRU00335"/>
    </source>
</evidence>
<evidence type="ECO:0000256" key="5">
    <source>
        <dbReference type="SAM" id="MobiDB-lite"/>
    </source>
</evidence>
<proteinExistence type="predicted"/>
<evidence type="ECO:0000259" key="6">
    <source>
        <dbReference type="PROSITE" id="PS50977"/>
    </source>
</evidence>
<dbReference type="InterPro" id="IPR050109">
    <property type="entry name" value="HTH-type_TetR-like_transc_reg"/>
</dbReference>
<evidence type="ECO:0000313" key="7">
    <source>
        <dbReference type="EMBL" id="OLF52674.1"/>
    </source>
</evidence>
<dbReference type="InterPro" id="IPR009057">
    <property type="entry name" value="Homeodomain-like_sf"/>
</dbReference>
<dbReference type="PANTHER" id="PTHR30055:SF234">
    <property type="entry name" value="HTH-TYPE TRANSCRIPTIONAL REGULATOR BETI"/>
    <property type="match status" value="1"/>
</dbReference>
<feature type="DNA-binding region" description="H-T-H motif" evidence="4">
    <location>
        <begin position="44"/>
        <end position="63"/>
    </location>
</feature>
<dbReference type="AlphaFoldDB" id="A0A1Q8ELJ4"/>
<feature type="domain" description="HTH tetR-type" evidence="6">
    <location>
        <begin position="21"/>
        <end position="81"/>
    </location>
</feature>
<dbReference type="SUPFAM" id="SSF46689">
    <property type="entry name" value="Homeodomain-like"/>
    <property type="match status" value="1"/>
</dbReference>
<dbReference type="GO" id="GO:0003700">
    <property type="term" value="F:DNA-binding transcription factor activity"/>
    <property type="evidence" value="ECO:0007669"/>
    <property type="project" value="TreeGrafter"/>
</dbReference>
<dbReference type="GO" id="GO:0000976">
    <property type="term" value="F:transcription cis-regulatory region binding"/>
    <property type="evidence" value="ECO:0007669"/>
    <property type="project" value="TreeGrafter"/>
</dbReference>
<feature type="region of interest" description="Disordered" evidence="5">
    <location>
        <begin position="1"/>
        <end position="22"/>
    </location>
</feature>
<dbReference type="PROSITE" id="PS50977">
    <property type="entry name" value="HTH_TETR_2"/>
    <property type="match status" value="1"/>
</dbReference>
<keyword evidence="1" id="KW-0805">Transcription regulation</keyword>
<dbReference type="PANTHER" id="PTHR30055">
    <property type="entry name" value="HTH-TYPE TRANSCRIPTIONAL REGULATOR RUTR"/>
    <property type="match status" value="1"/>
</dbReference>
<dbReference type="Proteomes" id="UP000185578">
    <property type="component" value="Unassembled WGS sequence"/>
</dbReference>
<comment type="caution">
    <text evidence="7">The sequence shown here is derived from an EMBL/GenBank/DDBJ whole genome shotgun (WGS) entry which is preliminary data.</text>
</comment>
<keyword evidence="3" id="KW-0804">Transcription</keyword>
<reference evidence="7 8" key="1">
    <citation type="submission" date="2016-12" db="EMBL/GenBank/DDBJ databases">
        <authorList>
            <person name="Song W.-J."/>
            <person name="Kurnit D.M."/>
        </authorList>
    </citation>
    <scope>NUCLEOTIDE SEQUENCE [LARGE SCALE GENOMIC DNA]</scope>
    <source>
        <strain evidence="7 8">PCL1601</strain>
    </source>
</reference>